<evidence type="ECO:0000313" key="4">
    <source>
        <dbReference type="Proteomes" id="UP001152798"/>
    </source>
</evidence>
<keyword evidence="1" id="KW-1133">Transmembrane helix</keyword>
<dbReference type="Proteomes" id="UP001152798">
    <property type="component" value="Chromosome 2"/>
</dbReference>
<protein>
    <submittedName>
        <fullName evidence="3">Uncharacterized protein</fullName>
    </submittedName>
</protein>
<evidence type="ECO:0000256" key="2">
    <source>
        <dbReference type="SAM" id="SignalP"/>
    </source>
</evidence>
<keyword evidence="2" id="KW-0732">Signal</keyword>
<feature type="chain" id="PRO_5040431974" evidence="2">
    <location>
        <begin position="17"/>
        <end position="220"/>
    </location>
</feature>
<accession>A0A9P0EEX3</accession>
<gene>
    <name evidence="3" type="ORF">NEZAVI_LOCUS3344</name>
</gene>
<keyword evidence="1" id="KW-0472">Membrane</keyword>
<evidence type="ECO:0000313" key="3">
    <source>
        <dbReference type="EMBL" id="CAH1392541.1"/>
    </source>
</evidence>
<name>A0A9P0EEX3_NEZVI</name>
<proteinExistence type="predicted"/>
<keyword evidence="1" id="KW-0812">Transmembrane</keyword>
<dbReference type="OrthoDB" id="6335931at2759"/>
<evidence type="ECO:0000256" key="1">
    <source>
        <dbReference type="SAM" id="Phobius"/>
    </source>
</evidence>
<feature type="transmembrane region" description="Helical" evidence="1">
    <location>
        <begin position="198"/>
        <end position="218"/>
    </location>
</feature>
<dbReference type="AlphaFoldDB" id="A0A9P0EEX3"/>
<feature type="signal peptide" evidence="2">
    <location>
        <begin position="1"/>
        <end position="16"/>
    </location>
</feature>
<dbReference type="EMBL" id="OV725078">
    <property type="protein sequence ID" value="CAH1392541.1"/>
    <property type="molecule type" value="Genomic_DNA"/>
</dbReference>
<reference evidence="3" key="1">
    <citation type="submission" date="2022-01" db="EMBL/GenBank/DDBJ databases">
        <authorList>
            <person name="King R."/>
        </authorList>
    </citation>
    <scope>NUCLEOTIDE SEQUENCE</scope>
</reference>
<sequence>MSSYLLLLLIIALSKGDENLEDCQPKLADRCFEHFNLTNLLCYNDKNCEFNPNTICDTLEDEMDCAQDIIDTDCQTEGRNNFDRWINAILAVHTFVCKYKNNKESMKALLTEEENGGRCWDVNVFLQCVEEKTRVTHIVDMLQVMVDINECNWILIALTTCNMQAERCKGRKDFLSEIFHIFIEQIKCTVYCSSSSKIFSIQTNILVFVLCIIQYILILK</sequence>
<organism evidence="3 4">
    <name type="scientific">Nezara viridula</name>
    <name type="common">Southern green stink bug</name>
    <name type="synonym">Cimex viridulus</name>
    <dbReference type="NCBI Taxonomy" id="85310"/>
    <lineage>
        <taxon>Eukaryota</taxon>
        <taxon>Metazoa</taxon>
        <taxon>Ecdysozoa</taxon>
        <taxon>Arthropoda</taxon>
        <taxon>Hexapoda</taxon>
        <taxon>Insecta</taxon>
        <taxon>Pterygota</taxon>
        <taxon>Neoptera</taxon>
        <taxon>Paraneoptera</taxon>
        <taxon>Hemiptera</taxon>
        <taxon>Heteroptera</taxon>
        <taxon>Panheteroptera</taxon>
        <taxon>Pentatomomorpha</taxon>
        <taxon>Pentatomoidea</taxon>
        <taxon>Pentatomidae</taxon>
        <taxon>Pentatominae</taxon>
        <taxon>Nezara</taxon>
    </lineage>
</organism>
<keyword evidence="4" id="KW-1185">Reference proteome</keyword>